<sequence>QPGQEEASVRQRGRQEPHPRRSDGRRHRQELPRSPRPRQDPHLPRRRHHSHERWCDDPATDGNLQSRRQASGRAFQVTRRRDW</sequence>
<organism evidence="2 3">
    <name type="scientific">Verticillium longisporum</name>
    <name type="common">Verticillium dahliae var. longisporum</name>
    <dbReference type="NCBI Taxonomy" id="100787"/>
    <lineage>
        <taxon>Eukaryota</taxon>
        <taxon>Fungi</taxon>
        <taxon>Dikarya</taxon>
        <taxon>Ascomycota</taxon>
        <taxon>Pezizomycotina</taxon>
        <taxon>Sordariomycetes</taxon>
        <taxon>Hypocreomycetidae</taxon>
        <taxon>Glomerellales</taxon>
        <taxon>Plectosphaerellaceae</taxon>
        <taxon>Verticillium</taxon>
    </lineage>
</organism>
<accession>A0A0G4MYA6</accession>
<keyword evidence="3" id="KW-1185">Reference proteome</keyword>
<feature type="non-terminal residue" evidence="2">
    <location>
        <position position="1"/>
    </location>
</feature>
<proteinExistence type="predicted"/>
<name>A0A0G4MYA6_VERLO</name>
<protein>
    <submittedName>
        <fullName evidence="2">Uncharacterized protein</fullName>
    </submittedName>
</protein>
<reference evidence="2 3" key="1">
    <citation type="submission" date="2015-05" db="EMBL/GenBank/DDBJ databases">
        <authorList>
            <person name="Wang D.B."/>
            <person name="Wang M."/>
        </authorList>
    </citation>
    <scope>NUCLEOTIDE SEQUENCE [LARGE SCALE GENOMIC DNA]</scope>
    <source>
        <strain evidence="2">VL1</strain>
    </source>
</reference>
<gene>
    <name evidence="2" type="ORF">BN1708_020601</name>
</gene>
<dbReference type="EMBL" id="CVQH01025789">
    <property type="protein sequence ID" value="CRK39055.1"/>
    <property type="molecule type" value="Genomic_DNA"/>
</dbReference>
<evidence type="ECO:0000256" key="1">
    <source>
        <dbReference type="SAM" id="MobiDB-lite"/>
    </source>
</evidence>
<feature type="compositionally biased region" description="Basic and acidic residues" evidence="1">
    <location>
        <begin position="7"/>
        <end position="22"/>
    </location>
</feature>
<dbReference type="AlphaFoldDB" id="A0A0G4MYA6"/>
<feature type="compositionally biased region" description="Basic and acidic residues" evidence="1">
    <location>
        <begin position="29"/>
        <end position="43"/>
    </location>
</feature>
<dbReference type="Proteomes" id="UP000044602">
    <property type="component" value="Unassembled WGS sequence"/>
</dbReference>
<evidence type="ECO:0000313" key="3">
    <source>
        <dbReference type="Proteomes" id="UP000044602"/>
    </source>
</evidence>
<feature type="region of interest" description="Disordered" evidence="1">
    <location>
        <begin position="1"/>
        <end position="83"/>
    </location>
</feature>
<evidence type="ECO:0000313" key="2">
    <source>
        <dbReference type="EMBL" id="CRK39055.1"/>
    </source>
</evidence>